<evidence type="ECO:0000256" key="2">
    <source>
        <dbReference type="PIRSR" id="PIRSR011588-51"/>
    </source>
</evidence>
<keyword evidence="2" id="KW-0670">Pyruvate</keyword>
<evidence type="ECO:0000256" key="1">
    <source>
        <dbReference type="PIRSR" id="PIRSR011588-50"/>
    </source>
</evidence>
<keyword evidence="1" id="KW-0704">Schiff base</keyword>
<dbReference type="Pfam" id="PF09338">
    <property type="entry name" value="Gly_reductase"/>
    <property type="match status" value="1"/>
</dbReference>
<reference evidence="3" key="1">
    <citation type="submission" date="2016-08" db="EMBL/GenBank/DDBJ databases">
        <authorList>
            <person name="Seilhamer J.J."/>
        </authorList>
    </citation>
    <scope>NUCLEOTIDE SEQUENCE</scope>
    <source>
        <strain evidence="3">86-1</strain>
    </source>
</reference>
<sequence>MKLELHRITISKLVFGARTGVSGGVLTVNKEELTALLMQDERLGGVEIDAAHPGENTRIMPVKDAIEPRCKLEGPGEVFPGWIGDVESAGEGKTLVLSGMAVLTTGRVVAPQEGIVDMTGPGADYTPFSKTCNLTISLSPVAEMEPHQCEACFRRAGLRAAHYLAAACKGATADKVETFDFPAFSEAMHAHPGLPKVAYIYMLQSQGLLHDTWVYGVDAKRILPTMISPTEIMDGAIISGNCVSACDKNSTYVHLNNPVIRSLYAHHGKELNFVGVIITNENVTLADKKRSSSYAVKLARMLGVDAVVISEEGFGNPDADLIMNCRKSEQAGIRTVLITDEFAGRDGSSQSLADSCPEGDACVTAGNANELIVLPPMAKVIGDLTPAETIAGGFFGSVREDGSLEVELQAILGATNELGFNRIGGRTL</sequence>
<gene>
    <name evidence="3" type="primary">grdE</name>
    <name evidence="3" type="ORF">KL86DES1_20987</name>
</gene>
<dbReference type="InterPro" id="IPR016585">
    <property type="entry name" value="Gly/sarc/bet_Rdtase_B_asu/bsu"/>
</dbReference>
<name>A0A212L680_9BACT</name>
<feature type="active site" description="Schiff-base intermediate with substrate; via pyruvic acid" evidence="1">
    <location>
        <position position="242"/>
    </location>
</feature>
<dbReference type="InterPro" id="IPR015417">
    <property type="entry name" value="Gly_reductase_pB_sua/b"/>
</dbReference>
<evidence type="ECO:0000313" key="3">
    <source>
        <dbReference type="EMBL" id="SCM73028.1"/>
    </source>
</evidence>
<dbReference type="GO" id="GO:0030699">
    <property type="term" value="F:glycine reductase activity"/>
    <property type="evidence" value="ECO:0007669"/>
    <property type="project" value="UniProtKB-EC"/>
</dbReference>
<dbReference type="AlphaFoldDB" id="A0A212L680"/>
<keyword evidence="3" id="KW-0560">Oxidoreductase</keyword>
<dbReference type="EC" id="1.21.4.2" evidence="3"/>
<organism evidence="3">
    <name type="scientific">uncultured Desulfovibrio sp</name>
    <dbReference type="NCBI Taxonomy" id="167968"/>
    <lineage>
        <taxon>Bacteria</taxon>
        <taxon>Pseudomonadati</taxon>
        <taxon>Thermodesulfobacteriota</taxon>
        <taxon>Desulfovibrionia</taxon>
        <taxon>Desulfovibrionales</taxon>
        <taxon>Desulfovibrionaceae</taxon>
        <taxon>Desulfovibrio</taxon>
        <taxon>environmental samples</taxon>
    </lineage>
</organism>
<proteinExistence type="predicted"/>
<dbReference type="EMBL" id="FMJC01000002">
    <property type="protein sequence ID" value="SCM73028.1"/>
    <property type="molecule type" value="Genomic_DNA"/>
</dbReference>
<feature type="modified residue" description="Pyruvic acid (Cys)" evidence="2">
    <location>
        <position position="242"/>
    </location>
</feature>
<protein>
    <submittedName>
        <fullName evidence="3">Glycine reductase complex component B subunits alpha and beta</fullName>
        <ecNumber evidence="3">1.21.4.2</ecNumber>
    </submittedName>
</protein>
<dbReference type="RefSeq" id="WP_179980478.1">
    <property type="nucleotide sequence ID" value="NZ_LT608333.1"/>
</dbReference>
<accession>A0A212L680</accession>
<dbReference type="PIRSF" id="PIRSF011588">
    <property type="entry name" value="Gly_sarc_betain_red_a/b"/>
    <property type="match status" value="1"/>
</dbReference>